<keyword evidence="4 7" id="KW-0812">Transmembrane</keyword>
<keyword evidence="6 7" id="KW-0472">Membrane</keyword>
<evidence type="ECO:0000313" key="9">
    <source>
        <dbReference type="Proteomes" id="UP001500742"/>
    </source>
</evidence>
<keyword evidence="9" id="KW-1185">Reference proteome</keyword>
<feature type="transmembrane region" description="Helical" evidence="7">
    <location>
        <begin position="267"/>
        <end position="290"/>
    </location>
</feature>
<dbReference type="Proteomes" id="UP001500742">
    <property type="component" value="Unassembled WGS sequence"/>
</dbReference>
<dbReference type="PANTHER" id="PTHR30106">
    <property type="entry name" value="INNER MEMBRANE PROTEIN YEIH-RELATED"/>
    <property type="match status" value="1"/>
</dbReference>
<protein>
    <submittedName>
        <fullName evidence="8">Sulfate exporter family transporter</fullName>
    </submittedName>
</protein>
<feature type="transmembrane region" description="Helical" evidence="7">
    <location>
        <begin position="124"/>
        <end position="145"/>
    </location>
</feature>
<evidence type="ECO:0000313" key="8">
    <source>
        <dbReference type="EMBL" id="GAA3986892.1"/>
    </source>
</evidence>
<dbReference type="EMBL" id="BAAAZC010000029">
    <property type="protein sequence ID" value="GAA3986892.1"/>
    <property type="molecule type" value="Genomic_DNA"/>
</dbReference>
<evidence type="ECO:0000256" key="5">
    <source>
        <dbReference type="ARBA" id="ARBA00022989"/>
    </source>
</evidence>
<feature type="transmembrane region" description="Helical" evidence="7">
    <location>
        <begin position="69"/>
        <end position="88"/>
    </location>
</feature>
<evidence type="ECO:0000256" key="3">
    <source>
        <dbReference type="ARBA" id="ARBA00022475"/>
    </source>
</evidence>
<evidence type="ECO:0000256" key="1">
    <source>
        <dbReference type="ARBA" id="ARBA00004651"/>
    </source>
</evidence>
<comment type="similarity">
    <text evidence="2">Belongs to the UPF0324 family.</text>
</comment>
<feature type="transmembrane region" description="Helical" evidence="7">
    <location>
        <begin position="24"/>
        <end position="49"/>
    </location>
</feature>
<accession>A0ABP7QTK3</accession>
<feature type="transmembrane region" description="Helical" evidence="7">
    <location>
        <begin position="302"/>
        <end position="322"/>
    </location>
</feature>
<evidence type="ECO:0000256" key="6">
    <source>
        <dbReference type="ARBA" id="ARBA00023136"/>
    </source>
</evidence>
<evidence type="ECO:0000256" key="2">
    <source>
        <dbReference type="ARBA" id="ARBA00007977"/>
    </source>
</evidence>
<feature type="transmembrane region" description="Helical" evidence="7">
    <location>
        <begin position="151"/>
        <end position="172"/>
    </location>
</feature>
<sequence length="325" mass="34896">MNTQNQVTNNTGALLINLNKNVRVVIFAICVTLCLTPFISPAIALLMGLVIAQFTGHPYLHLNHKATHILLQMSVVGLGFGMNVHSALQAGKEGILFTIISIISTLTFGYLIGKWFNIEKKTSFLISAGTAICGGSAIAAISPVIKAEEKQISVALGCVFILNSVALFIFPIIGHYLDLSQTQFGLWCAIAIHDTSSVVGAAGKYGTHALEVATTVKLARTLWIIPVAFISSFLFKNKSKKISIPYFIGLFVLAMIANTYIPVVSFISPYFIMIAKAGLTLTLFLIGAGLSRTVLMSVGFKPFMQGVLLWVGISGTALYAIIHLA</sequence>
<proteinExistence type="inferred from homology"/>
<comment type="subcellular location">
    <subcellularLocation>
        <location evidence="1">Cell membrane</location>
        <topology evidence="1">Multi-pass membrane protein</topology>
    </subcellularLocation>
</comment>
<keyword evidence="3" id="KW-1003">Cell membrane</keyword>
<feature type="transmembrane region" description="Helical" evidence="7">
    <location>
        <begin position="218"/>
        <end position="235"/>
    </location>
</feature>
<reference evidence="9" key="1">
    <citation type="journal article" date="2019" name="Int. J. Syst. Evol. Microbiol.">
        <title>The Global Catalogue of Microorganisms (GCM) 10K type strain sequencing project: providing services to taxonomists for standard genome sequencing and annotation.</title>
        <authorList>
            <consortium name="The Broad Institute Genomics Platform"/>
            <consortium name="The Broad Institute Genome Sequencing Center for Infectious Disease"/>
            <person name="Wu L."/>
            <person name="Ma J."/>
        </authorList>
    </citation>
    <scope>NUCLEOTIDE SEQUENCE [LARGE SCALE GENOMIC DNA]</scope>
    <source>
        <strain evidence="9">JCM 16601</strain>
    </source>
</reference>
<organism evidence="8 9">
    <name type="scientific">Mucilaginibacter dorajii</name>
    <dbReference type="NCBI Taxonomy" id="692994"/>
    <lineage>
        <taxon>Bacteria</taxon>
        <taxon>Pseudomonadati</taxon>
        <taxon>Bacteroidota</taxon>
        <taxon>Sphingobacteriia</taxon>
        <taxon>Sphingobacteriales</taxon>
        <taxon>Sphingobacteriaceae</taxon>
        <taxon>Mucilaginibacter</taxon>
    </lineage>
</organism>
<keyword evidence="5 7" id="KW-1133">Transmembrane helix</keyword>
<dbReference type="InterPro" id="IPR018383">
    <property type="entry name" value="UPF0324_pro"/>
</dbReference>
<dbReference type="Pfam" id="PF03601">
    <property type="entry name" value="Cons_hypoth698"/>
    <property type="match status" value="1"/>
</dbReference>
<feature type="transmembrane region" description="Helical" evidence="7">
    <location>
        <begin position="94"/>
        <end position="112"/>
    </location>
</feature>
<dbReference type="RefSeq" id="WP_259089635.1">
    <property type="nucleotide sequence ID" value="NZ_BAAAZC010000029.1"/>
</dbReference>
<evidence type="ECO:0000256" key="4">
    <source>
        <dbReference type="ARBA" id="ARBA00022692"/>
    </source>
</evidence>
<gene>
    <name evidence="8" type="ORF">GCM10022210_44220</name>
</gene>
<comment type="caution">
    <text evidence="8">The sequence shown here is derived from an EMBL/GenBank/DDBJ whole genome shotgun (WGS) entry which is preliminary data.</text>
</comment>
<name>A0ABP7QTK3_9SPHI</name>
<dbReference type="PANTHER" id="PTHR30106:SF1">
    <property type="entry name" value="UPF0324 MEMBRANE PROTEIN FN0533"/>
    <property type="match status" value="1"/>
</dbReference>
<feature type="transmembrane region" description="Helical" evidence="7">
    <location>
        <begin position="242"/>
        <end position="261"/>
    </location>
</feature>
<evidence type="ECO:0000256" key="7">
    <source>
        <dbReference type="SAM" id="Phobius"/>
    </source>
</evidence>